<comment type="similarity">
    <text evidence="5">Belongs to the CDS family.</text>
</comment>
<accession>A0ABS4JHA5</accession>
<sequence>MKQRLITGVAAAIVFLGLSLAGGFWYHSLILIMSLIGYFEFVRMTKTSAVSGTALLGFAGVFILVAPWRLMGISFTPQSLLWVLMLLFLFVTVFTKNRITIDQAALLFLGSVYVGIGFSYIAESRSTPDGHGLFWTFLLLFSIWASDAGAYFVGRQWGSHKLWPSISPNKTIEGALGGVVLAVVVAVGFALFSNGTLSIGRAVVLGLVAAVIGQLGDLVQSAYKRVYGIKDSGTLLPGHGGILDRCDSWLTVFPFVHILMLLPFYSL</sequence>
<evidence type="ECO:0000256" key="7">
    <source>
        <dbReference type="ARBA" id="ARBA00019373"/>
    </source>
</evidence>
<feature type="transmembrane region" description="Helical" evidence="24">
    <location>
        <begin position="134"/>
        <end position="153"/>
    </location>
</feature>
<evidence type="ECO:0000256" key="8">
    <source>
        <dbReference type="ARBA" id="ARBA00022475"/>
    </source>
</evidence>
<comment type="pathway">
    <text evidence="4">Lipid metabolism.</text>
</comment>
<evidence type="ECO:0000256" key="2">
    <source>
        <dbReference type="ARBA" id="ARBA00004651"/>
    </source>
</evidence>
<evidence type="ECO:0000256" key="21">
    <source>
        <dbReference type="ARBA" id="ARBA00032396"/>
    </source>
</evidence>
<dbReference type="PANTHER" id="PTHR46382:SF1">
    <property type="entry name" value="PHOSPHATIDATE CYTIDYLYLTRANSFERASE"/>
    <property type="match status" value="1"/>
</dbReference>
<evidence type="ECO:0000256" key="11">
    <source>
        <dbReference type="ARBA" id="ARBA00022692"/>
    </source>
</evidence>
<feature type="transmembrane region" description="Helical" evidence="24">
    <location>
        <begin position="80"/>
        <end position="97"/>
    </location>
</feature>
<evidence type="ECO:0000256" key="4">
    <source>
        <dbReference type="ARBA" id="ARBA00005189"/>
    </source>
</evidence>
<proteinExistence type="inferred from homology"/>
<protein>
    <recommendedName>
        <fullName evidence="7">Phosphatidate cytidylyltransferase</fullName>
        <ecNumber evidence="6">2.7.7.41</ecNumber>
    </recommendedName>
    <alternativeName>
        <fullName evidence="20">CDP-DAG synthase</fullName>
    </alternativeName>
    <alternativeName>
        <fullName evidence="22">CDP-DG synthase</fullName>
    </alternativeName>
    <alternativeName>
        <fullName evidence="18">CDP-diacylglycerol synthase</fullName>
    </alternativeName>
    <alternativeName>
        <fullName evidence="21">CDP-diglyceride pyrophosphorylase</fullName>
    </alternativeName>
    <alternativeName>
        <fullName evidence="23">CDP-diglyceride synthase</fullName>
    </alternativeName>
    <alternativeName>
        <fullName evidence="19">CTP:phosphatidate cytidylyltransferase</fullName>
    </alternativeName>
</protein>
<keyword evidence="8" id="KW-1003">Cell membrane</keyword>
<evidence type="ECO:0000256" key="10">
    <source>
        <dbReference type="ARBA" id="ARBA00022679"/>
    </source>
</evidence>
<feature type="transmembrane region" description="Helical" evidence="24">
    <location>
        <begin position="48"/>
        <end position="68"/>
    </location>
</feature>
<dbReference type="RefSeq" id="WP_209861836.1">
    <property type="nucleotide sequence ID" value="NZ_JAGGLD010000003.1"/>
</dbReference>
<evidence type="ECO:0000256" key="14">
    <source>
        <dbReference type="ARBA" id="ARBA00023098"/>
    </source>
</evidence>
<name>A0ABS4JHA5_9BACL</name>
<dbReference type="Pfam" id="PF01148">
    <property type="entry name" value="CTP_transf_1"/>
    <property type="match status" value="1"/>
</dbReference>
<evidence type="ECO:0000256" key="20">
    <source>
        <dbReference type="ARBA" id="ARBA00032253"/>
    </source>
</evidence>
<dbReference type="GO" id="GO:0004605">
    <property type="term" value="F:phosphatidate cytidylyltransferase activity"/>
    <property type="evidence" value="ECO:0007669"/>
    <property type="project" value="UniProtKB-EC"/>
</dbReference>
<keyword evidence="10 25" id="KW-0808">Transferase</keyword>
<evidence type="ECO:0000256" key="9">
    <source>
        <dbReference type="ARBA" id="ARBA00022516"/>
    </source>
</evidence>
<evidence type="ECO:0000313" key="26">
    <source>
        <dbReference type="Proteomes" id="UP001519288"/>
    </source>
</evidence>
<organism evidence="25 26">
    <name type="scientific">Paenibacillus shirakamiensis</name>
    <dbReference type="NCBI Taxonomy" id="1265935"/>
    <lineage>
        <taxon>Bacteria</taxon>
        <taxon>Bacillati</taxon>
        <taxon>Bacillota</taxon>
        <taxon>Bacilli</taxon>
        <taxon>Bacillales</taxon>
        <taxon>Paenibacillaceae</taxon>
        <taxon>Paenibacillus</taxon>
    </lineage>
</organism>
<feature type="transmembrane region" description="Helical" evidence="24">
    <location>
        <begin position="6"/>
        <end position="36"/>
    </location>
</feature>
<evidence type="ECO:0000313" key="25">
    <source>
        <dbReference type="EMBL" id="MBP2001083.1"/>
    </source>
</evidence>
<keyword evidence="12 25" id="KW-0548">Nucleotidyltransferase</keyword>
<gene>
    <name evidence="25" type="ORF">J2Z69_002126</name>
</gene>
<feature type="transmembrane region" description="Helical" evidence="24">
    <location>
        <begin position="104"/>
        <end position="122"/>
    </location>
</feature>
<keyword evidence="26" id="KW-1185">Reference proteome</keyword>
<evidence type="ECO:0000256" key="5">
    <source>
        <dbReference type="ARBA" id="ARBA00010185"/>
    </source>
</evidence>
<evidence type="ECO:0000256" key="3">
    <source>
        <dbReference type="ARBA" id="ARBA00005119"/>
    </source>
</evidence>
<evidence type="ECO:0000256" key="6">
    <source>
        <dbReference type="ARBA" id="ARBA00012487"/>
    </source>
</evidence>
<reference evidence="25 26" key="1">
    <citation type="submission" date="2021-03" db="EMBL/GenBank/DDBJ databases">
        <title>Genomic Encyclopedia of Type Strains, Phase IV (KMG-IV): sequencing the most valuable type-strain genomes for metagenomic binning, comparative biology and taxonomic classification.</title>
        <authorList>
            <person name="Goeker M."/>
        </authorList>
    </citation>
    <scope>NUCLEOTIDE SEQUENCE [LARGE SCALE GENOMIC DNA]</scope>
    <source>
        <strain evidence="25 26">DSM 26806</strain>
    </source>
</reference>
<evidence type="ECO:0000256" key="19">
    <source>
        <dbReference type="ARBA" id="ARBA00031825"/>
    </source>
</evidence>
<evidence type="ECO:0000256" key="15">
    <source>
        <dbReference type="ARBA" id="ARBA00023136"/>
    </source>
</evidence>
<keyword evidence="16" id="KW-0594">Phospholipid biosynthesis</keyword>
<feature type="transmembrane region" description="Helical" evidence="24">
    <location>
        <begin position="199"/>
        <end position="219"/>
    </location>
</feature>
<evidence type="ECO:0000256" key="1">
    <source>
        <dbReference type="ARBA" id="ARBA00001698"/>
    </source>
</evidence>
<keyword evidence="13 24" id="KW-1133">Transmembrane helix</keyword>
<dbReference type="PANTHER" id="PTHR46382">
    <property type="entry name" value="PHOSPHATIDATE CYTIDYLYLTRANSFERASE"/>
    <property type="match status" value="1"/>
</dbReference>
<evidence type="ECO:0000256" key="13">
    <source>
        <dbReference type="ARBA" id="ARBA00022989"/>
    </source>
</evidence>
<keyword evidence="11 24" id="KW-0812">Transmembrane</keyword>
<keyword evidence="15 24" id="KW-0472">Membrane</keyword>
<dbReference type="EC" id="2.7.7.41" evidence="6"/>
<dbReference type="Proteomes" id="UP001519288">
    <property type="component" value="Unassembled WGS sequence"/>
</dbReference>
<comment type="caution">
    <text evidence="25">The sequence shown here is derived from an EMBL/GenBank/DDBJ whole genome shotgun (WGS) entry which is preliminary data.</text>
</comment>
<dbReference type="EMBL" id="JAGGLD010000003">
    <property type="protein sequence ID" value="MBP2001083.1"/>
    <property type="molecule type" value="Genomic_DNA"/>
</dbReference>
<evidence type="ECO:0000256" key="16">
    <source>
        <dbReference type="ARBA" id="ARBA00023209"/>
    </source>
</evidence>
<evidence type="ECO:0000256" key="18">
    <source>
        <dbReference type="ARBA" id="ARBA00029893"/>
    </source>
</evidence>
<evidence type="ECO:0000256" key="17">
    <source>
        <dbReference type="ARBA" id="ARBA00023264"/>
    </source>
</evidence>
<evidence type="ECO:0000256" key="23">
    <source>
        <dbReference type="ARBA" id="ARBA00033406"/>
    </source>
</evidence>
<keyword evidence="17" id="KW-1208">Phospholipid metabolism</keyword>
<keyword evidence="14" id="KW-0443">Lipid metabolism</keyword>
<keyword evidence="9" id="KW-0444">Lipid biosynthesis</keyword>
<comment type="subcellular location">
    <subcellularLocation>
        <location evidence="2">Cell membrane</location>
        <topology evidence="2">Multi-pass membrane protein</topology>
    </subcellularLocation>
</comment>
<evidence type="ECO:0000256" key="24">
    <source>
        <dbReference type="SAM" id="Phobius"/>
    </source>
</evidence>
<comment type="pathway">
    <text evidence="3">Phospholipid metabolism; CDP-diacylglycerol biosynthesis; CDP-diacylglycerol from sn-glycerol 3-phosphate: step 3/3.</text>
</comment>
<feature type="transmembrane region" description="Helical" evidence="24">
    <location>
        <begin position="174"/>
        <end position="193"/>
    </location>
</feature>
<evidence type="ECO:0000256" key="22">
    <source>
        <dbReference type="ARBA" id="ARBA00032743"/>
    </source>
</evidence>
<comment type="catalytic activity">
    <reaction evidence="1">
        <text>a 1,2-diacyl-sn-glycero-3-phosphate + CTP + H(+) = a CDP-1,2-diacyl-sn-glycerol + diphosphate</text>
        <dbReference type="Rhea" id="RHEA:16229"/>
        <dbReference type="ChEBI" id="CHEBI:15378"/>
        <dbReference type="ChEBI" id="CHEBI:33019"/>
        <dbReference type="ChEBI" id="CHEBI:37563"/>
        <dbReference type="ChEBI" id="CHEBI:58332"/>
        <dbReference type="ChEBI" id="CHEBI:58608"/>
        <dbReference type="EC" id="2.7.7.41"/>
    </reaction>
</comment>
<evidence type="ECO:0000256" key="12">
    <source>
        <dbReference type="ARBA" id="ARBA00022695"/>
    </source>
</evidence>